<reference evidence="1 2" key="1">
    <citation type="submission" date="2020-08" db="EMBL/GenBank/DDBJ databases">
        <title>Genomic Encyclopedia of Type Strains, Phase III (KMG-III): the genomes of soil and plant-associated and newly described type strains.</title>
        <authorList>
            <person name="Whitman W."/>
        </authorList>
    </citation>
    <scope>NUCLEOTIDE SEQUENCE [LARGE SCALE GENOMIC DNA]</scope>
    <source>
        <strain evidence="1 2">CECT 8840</strain>
    </source>
</reference>
<dbReference type="RefSeq" id="WP_184723651.1">
    <property type="nucleotide sequence ID" value="NZ_JACHJP010000012.1"/>
</dbReference>
<comment type="caution">
    <text evidence="1">The sequence shown here is derived from an EMBL/GenBank/DDBJ whole genome shotgun (WGS) entry which is preliminary data.</text>
</comment>
<dbReference type="EMBL" id="JACHJP010000012">
    <property type="protein sequence ID" value="MBB4920117.1"/>
    <property type="molecule type" value="Genomic_DNA"/>
</dbReference>
<dbReference type="Proteomes" id="UP000552644">
    <property type="component" value="Unassembled WGS sequence"/>
</dbReference>
<keyword evidence="2" id="KW-1185">Reference proteome</keyword>
<accession>A0A7W7QUR6</accession>
<organism evidence="1 2">
    <name type="scientific">Streptosporangium saharense</name>
    <dbReference type="NCBI Taxonomy" id="1706840"/>
    <lineage>
        <taxon>Bacteria</taxon>
        <taxon>Bacillati</taxon>
        <taxon>Actinomycetota</taxon>
        <taxon>Actinomycetes</taxon>
        <taxon>Streptosporangiales</taxon>
        <taxon>Streptosporangiaceae</taxon>
        <taxon>Streptosporangium</taxon>
    </lineage>
</organism>
<evidence type="ECO:0008006" key="3">
    <source>
        <dbReference type="Google" id="ProtNLM"/>
    </source>
</evidence>
<proteinExistence type="predicted"/>
<evidence type="ECO:0000313" key="1">
    <source>
        <dbReference type="EMBL" id="MBB4920117.1"/>
    </source>
</evidence>
<sequence length="144" mass="15867">MPKVTLHHTFHVRNTPGALQAHLSQPQSYVGLSPLVVAVRDVSTVDGETRYVSVERLRLLGLVRYESLVKVTLRSTPETVEGEATAPGGVRLGYRFTLRERDGGTEVEDRLVVQSWNRTLLGRAARRAREAQLARAGVLAARLG</sequence>
<dbReference type="InterPro" id="IPR023393">
    <property type="entry name" value="START-like_dom_sf"/>
</dbReference>
<protein>
    <recommendedName>
        <fullName evidence="3">Polyketide cyclase / dehydrase and lipid transport</fullName>
    </recommendedName>
</protein>
<evidence type="ECO:0000313" key="2">
    <source>
        <dbReference type="Proteomes" id="UP000552644"/>
    </source>
</evidence>
<dbReference type="AlphaFoldDB" id="A0A7W7QUR6"/>
<name>A0A7W7QUR6_9ACTN</name>
<dbReference type="SUPFAM" id="SSF55961">
    <property type="entry name" value="Bet v1-like"/>
    <property type="match status" value="1"/>
</dbReference>
<gene>
    <name evidence="1" type="ORF">FHS44_007261</name>
</gene>
<dbReference type="Gene3D" id="3.30.530.20">
    <property type="match status" value="1"/>
</dbReference>